<keyword evidence="1" id="KW-0521">NADP</keyword>
<feature type="domain" description="Enoyl reductase (ER)" evidence="2">
    <location>
        <begin position="10"/>
        <end position="319"/>
    </location>
</feature>
<evidence type="ECO:0000256" key="1">
    <source>
        <dbReference type="ARBA" id="ARBA00022857"/>
    </source>
</evidence>
<dbReference type="InterPro" id="IPR013154">
    <property type="entry name" value="ADH-like_N"/>
</dbReference>
<protein>
    <submittedName>
        <fullName evidence="3">Zinc-binding dehydrogenase</fullName>
    </submittedName>
</protein>
<dbReference type="PANTHER" id="PTHR44154:SF1">
    <property type="entry name" value="QUINONE OXIDOREDUCTASE"/>
    <property type="match status" value="1"/>
</dbReference>
<accession>A0A0K1IV95</accession>
<dbReference type="EMBL" id="CP011947">
    <property type="protein sequence ID" value="AKU08482.1"/>
    <property type="molecule type" value="Genomic_DNA"/>
</dbReference>
<dbReference type="PANTHER" id="PTHR44154">
    <property type="entry name" value="QUINONE OXIDOREDUCTASE"/>
    <property type="match status" value="1"/>
</dbReference>
<evidence type="ECO:0000313" key="3">
    <source>
        <dbReference type="EMBL" id="AKU08482.1"/>
    </source>
</evidence>
<dbReference type="SUPFAM" id="SSF51735">
    <property type="entry name" value="NAD(P)-binding Rossmann-fold domains"/>
    <property type="match status" value="1"/>
</dbReference>
<dbReference type="Pfam" id="PF08240">
    <property type="entry name" value="ADH_N"/>
    <property type="match status" value="1"/>
</dbReference>
<evidence type="ECO:0000259" key="2">
    <source>
        <dbReference type="SMART" id="SM00829"/>
    </source>
</evidence>
<dbReference type="InterPro" id="IPR011032">
    <property type="entry name" value="GroES-like_sf"/>
</dbReference>
<organism evidence="3 4">
    <name type="scientific">Haloferax gibbonsii</name>
    <dbReference type="NCBI Taxonomy" id="35746"/>
    <lineage>
        <taxon>Archaea</taxon>
        <taxon>Methanobacteriati</taxon>
        <taxon>Methanobacteriota</taxon>
        <taxon>Stenosarchaea group</taxon>
        <taxon>Halobacteria</taxon>
        <taxon>Halobacteriales</taxon>
        <taxon>Haloferacaceae</taxon>
        <taxon>Haloferax</taxon>
    </lineage>
</organism>
<proteinExistence type="predicted"/>
<dbReference type="GO" id="GO:0016616">
    <property type="term" value="F:oxidoreductase activity, acting on the CH-OH group of donors, NAD or NADP as acceptor"/>
    <property type="evidence" value="ECO:0007669"/>
    <property type="project" value="UniProtKB-ARBA"/>
</dbReference>
<dbReference type="GeneID" id="25246754"/>
<dbReference type="AlphaFoldDB" id="A0A0K1IV95"/>
<name>A0A0K1IV95_HALGI</name>
<dbReference type="SUPFAM" id="SSF50129">
    <property type="entry name" value="GroES-like"/>
    <property type="match status" value="1"/>
</dbReference>
<sequence>MRAVRFHDHGGRDVLQVDDIDTADPAAGEVLVEVAAAGVNPVDTYFREGSYQPFAMPMIPGVDVAGTVAAVGPDVTGFAEGDHVVGTGIGKDHYGGYAEFAAVPTDRLAVLSDDVDLVAAGGAGVAGVTAWRALVDHGGMQLGDTVLIHGGSGGVGHAAVQLAAASGARVVATAAPDYHDRVAELGADVVLDYARDDLADAVVDAATGDGVDLTLDHRLDDYLQFDADVAARGGRVVGIGENDPEVGFDLSSSARGKDLSLTMMSMFNTPDLSAPLRELAGQMGAGEFEIDVARTYDLDEAAEAHRAVMEDSFLGKLVITP</sequence>
<dbReference type="Gene3D" id="3.90.180.10">
    <property type="entry name" value="Medium-chain alcohol dehydrogenases, catalytic domain"/>
    <property type="match status" value="1"/>
</dbReference>
<dbReference type="Pfam" id="PF13602">
    <property type="entry name" value="ADH_zinc_N_2"/>
    <property type="match status" value="1"/>
</dbReference>
<dbReference type="CDD" id="cd08253">
    <property type="entry name" value="zeta_crystallin"/>
    <property type="match status" value="1"/>
</dbReference>
<dbReference type="InterPro" id="IPR051603">
    <property type="entry name" value="Zinc-ADH_QOR/CCCR"/>
</dbReference>
<dbReference type="GO" id="GO:0030554">
    <property type="term" value="F:adenyl nucleotide binding"/>
    <property type="evidence" value="ECO:0007669"/>
    <property type="project" value="UniProtKB-ARBA"/>
</dbReference>
<dbReference type="Proteomes" id="UP000066124">
    <property type="component" value="Chromosome"/>
</dbReference>
<dbReference type="SMART" id="SM00829">
    <property type="entry name" value="PKS_ER"/>
    <property type="match status" value="1"/>
</dbReference>
<dbReference type="GO" id="GO:0043168">
    <property type="term" value="F:anion binding"/>
    <property type="evidence" value="ECO:0007669"/>
    <property type="project" value="UniProtKB-ARBA"/>
</dbReference>
<evidence type="ECO:0000313" key="4">
    <source>
        <dbReference type="Proteomes" id="UP000066124"/>
    </source>
</evidence>
<dbReference type="Gene3D" id="3.40.50.720">
    <property type="entry name" value="NAD(P)-binding Rossmann-like Domain"/>
    <property type="match status" value="1"/>
</dbReference>
<dbReference type="InterPro" id="IPR020843">
    <property type="entry name" value="ER"/>
</dbReference>
<reference evidence="4" key="1">
    <citation type="journal article" date="2015" name="J. Biotechnol.">
        <title>Complete genome sequence of Haloferax gibbonsii strain ARA6, a potential producer of polyhydroxyalkanoates and halocins isolated from Araruama, Rio de Janeiro, Brasil.</title>
        <authorList>
            <person name="Pinto L.H."/>
            <person name="D'Alincourt Carvalho-Assef A.P."/>
            <person name="Vieira R.P."/>
            <person name="Clementino M.M."/>
            <person name="Albano R.M."/>
        </authorList>
    </citation>
    <scope>NUCLEOTIDE SEQUENCE [LARGE SCALE GENOMIC DNA]</scope>
    <source>
        <strain evidence="4">ARA6</strain>
    </source>
</reference>
<dbReference type="GO" id="GO:0044281">
    <property type="term" value="P:small molecule metabolic process"/>
    <property type="evidence" value="ECO:0007669"/>
    <property type="project" value="UniProtKB-ARBA"/>
</dbReference>
<dbReference type="KEGG" id="hgi:ABY42_12330"/>
<dbReference type="PATRIC" id="fig|35746.4.peg.2673"/>
<dbReference type="InterPro" id="IPR036291">
    <property type="entry name" value="NAD(P)-bd_dom_sf"/>
</dbReference>
<gene>
    <name evidence="3" type="ORF">ABY42_12330</name>
</gene>
<dbReference type="RefSeq" id="WP_050459631.1">
    <property type="nucleotide sequence ID" value="NZ_CP011947.1"/>
</dbReference>